<dbReference type="InterPro" id="IPR001223">
    <property type="entry name" value="Glyco_hydro18_cat"/>
</dbReference>
<dbReference type="InterPro" id="IPR050314">
    <property type="entry name" value="Glycosyl_Hydrlase_18"/>
</dbReference>
<evidence type="ECO:0000259" key="4">
    <source>
        <dbReference type="PROSITE" id="PS51910"/>
    </source>
</evidence>
<dbReference type="PROSITE" id="PS51910">
    <property type="entry name" value="GH18_2"/>
    <property type="match status" value="1"/>
</dbReference>
<evidence type="ECO:0000256" key="3">
    <source>
        <dbReference type="SAM" id="SignalP"/>
    </source>
</evidence>
<evidence type="ECO:0000256" key="2">
    <source>
        <dbReference type="ARBA" id="ARBA00022669"/>
    </source>
</evidence>
<dbReference type="EC" id="3.2.1.14" evidence="1"/>
<reference evidence="5 6" key="1">
    <citation type="submission" date="2020-01" db="EMBL/GenBank/DDBJ databases">
        <authorList>
            <consortium name="DOE Joint Genome Institute"/>
            <person name="Haridas S."/>
            <person name="Albert R."/>
            <person name="Binder M."/>
            <person name="Bloem J."/>
            <person name="Labutti K."/>
            <person name="Salamov A."/>
            <person name="Andreopoulos B."/>
            <person name="Baker S.E."/>
            <person name="Barry K."/>
            <person name="Bills G."/>
            <person name="Bluhm B.H."/>
            <person name="Cannon C."/>
            <person name="Castanera R."/>
            <person name="Culley D.E."/>
            <person name="Daum C."/>
            <person name="Ezra D."/>
            <person name="Gonzalez J.B."/>
            <person name="Henrissat B."/>
            <person name="Kuo A."/>
            <person name="Liang C."/>
            <person name="Lipzen A."/>
            <person name="Lutzoni F."/>
            <person name="Magnuson J."/>
            <person name="Mondo S."/>
            <person name="Nolan M."/>
            <person name="Ohm R."/>
            <person name="Pangilinan J."/>
            <person name="Park H.-J.H."/>
            <person name="Ramirez L."/>
            <person name="Alfaro M."/>
            <person name="Sun H."/>
            <person name="Tritt A."/>
            <person name="Yoshinaga Y."/>
            <person name="Zwiers L.-H.L."/>
            <person name="Turgeon B.G."/>
            <person name="Goodwin S.B."/>
            <person name="Spatafora J.W."/>
            <person name="Crous P.W."/>
            <person name="Grigoriev I.V."/>
        </authorList>
    </citation>
    <scope>NUCLEOTIDE SEQUENCE [LARGE SCALE GENOMIC DNA]</scope>
    <source>
        <strain evidence="5 6">CBS 611.86</strain>
    </source>
</reference>
<dbReference type="SUPFAM" id="SSF57016">
    <property type="entry name" value="Plant lectins/antimicrobial peptides"/>
    <property type="match status" value="1"/>
</dbReference>
<evidence type="ECO:0000313" key="5">
    <source>
        <dbReference type="EMBL" id="KAF2867435.1"/>
    </source>
</evidence>
<dbReference type="GO" id="GO:0005975">
    <property type="term" value="P:carbohydrate metabolic process"/>
    <property type="evidence" value="ECO:0007669"/>
    <property type="project" value="InterPro"/>
</dbReference>
<feature type="signal peptide" evidence="3">
    <location>
        <begin position="1"/>
        <end position="20"/>
    </location>
</feature>
<dbReference type="CDD" id="cd00035">
    <property type="entry name" value="ChtBD1"/>
    <property type="match status" value="1"/>
</dbReference>
<evidence type="ECO:0000313" key="6">
    <source>
        <dbReference type="Proteomes" id="UP000481861"/>
    </source>
</evidence>
<dbReference type="Pfam" id="PF00704">
    <property type="entry name" value="Glyco_hydro_18"/>
    <property type="match status" value="1"/>
</dbReference>
<keyword evidence="5" id="KW-0378">Hydrolase</keyword>
<evidence type="ECO:0000256" key="1">
    <source>
        <dbReference type="ARBA" id="ARBA00012729"/>
    </source>
</evidence>
<sequence length="421" mass="45719">MQFRSFMLLAASLLAASTNARFVMYADEWHPSLPTNEADRAGIDHVILAFAQANNTAAFLPKIDISTIRSNFTDAKVMIAVGGWGDTAGFTEATRTNDAINKLAKDISAMLTRVGADGVDIDWEYPGGNGADYKDVVNSEKVHEIAAFPNLLKAIRSEIGNKVLSIAVPGKKGDMIAFTTDNGPKIWPSVDFINIMSYDLMNRRDTQTAHHTSVVGATETIQNYIAIGAPVNKINLGFAYYAKYFTTTGDCSAKPLGCDLAPAEDATGKDTLTSGAWTFEKAHMEPVDTSKLTVSTDGTCGPEKLTKCATGCCSQYGNCGTTPAHCSGACQHAFGTGCTDVDVFASWQRAKNNGSTDEKAGGEYYFDRDSNLFWTWDTPALISRKFEDIVREYNLGGVMAWSLGEDSYDWSHIRQMALELQ</sequence>
<keyword evidence="6" id="KW-1185">Reference proteome</keyword>
<dbReference type="PANTHER" id="PTHR11177">
    <property type="entry name" value="CHITINASE"/>
    <property type="match status" value="1"/>
</dbReference>
<dbReference type="SUPFAM" id="SSF51445">
    <property type="entry name" value="(Trans)glycosidases"/>
    <property type="match status" value="1"/>
</dbReference>
<keyword evidence="2" id="KW-0147">Chitin-binding</keyword>
<dbReference type="GO" id="GO:0005576">
    <property type="term" value="C:extracellular region"/>
    <property type="evidence" value="ECO:0007669"/>
    <property type="project" value="TreeGrafter"/>
</dbReference>
<dbReference type="InterPro" id="IPR011583">
    <property type="entry name" value="Chitinase_II/V-like_cat"/>
</dbReference>
<feature type="chain" id="PRO_5028961073" description="chitinase" evidence="3">
    <location>
        <begin position="21"/>
        <end position="421"/>
    </location>
</feature>
<dbReference type="Proteomes" id="UP000481861">
    <property type="component" value="Unassembled WGS sequence"/>
</dbReference>
<keyword evidence="3" id="KW-0732">Signal</keyword>
<proteinExistence type="predicted"/>
<dbReference type="SMART" id="SM00636">
    <property type="entry name" value="Glyco_18"/>
    <property type="match status" value="1"/>
</dbReference>
<gene>
    <name evidence="5" type="ORF">BDV95DRAFT_454893</name>
</gene>
<dbReference type="Gene3D" id="3.30.60.10">
    <property type="entry name" value="Endochitinase-like"/>
    <property type="match status" value="1"/>
</dbReference>
<dbReference type="Gene3D" id="3.20.20.80">
    <property type="entry name" value="Glycosidases"/>
    <property type="match status" value="1"/>
</dbReference>
<dbReference type="InterPro" id="IPR036861">
    <property type="entry name" value="Endochitinase-like_sf"/>
</dbReference>
<dbReference type="GO" id="GO:0006032">
    <property type="term" value="P:chitin catabolic process"/>
    <property type="evidence" value="ECO:0007669"/>
    <property type="project" value="TreeGrafter"/>
</dbReference>
<dbReference type="EMBL" id="JAADJZ010000023">
    <property type="protein sequence ID" value="KAF2867435.1"/>
    <property type="molecule type" value="Genomic_DNA"/>
</dbReference>
<dbReference type="GO" id="GO:0008061">
    <property type="term" value="F:chitin binding"/>
    <property type="evidence" value="ECO:0007669"/>
    <property type="project" value="UniProtKB-KW"/>
</dbReference>
<dbReference type="OrthoDB" id="73875at2759"/>
<comment type="caution">
    <text evidence="5">The sequence shown here is derived from an EMBL/GenBank/DDBJ whole genome shotgun (WGS) entry which is preliminary data.</text>
</comment>
<feature type="non-terminal residue" evidence="5">
    <location>
        <position position="421"/>
    </location>
</feature>
<feature type="domain" description="GH18" evidence="4">
    <location>
        <begin position="20"/>
        <end position="421"/>
    </location>
</feature>
<dbReference type="GO" id="GO:0008843">
    <property type="term" value="F:endochitinase activity"/>
    <property type="evidence" value="ECO:0007669"/>
    <property type="project" value="UniProtKB-EC"/>
</dbReference>
<accession>A0A7C8M4N9</accession>
<protein>
    <recommendedName>
        <fullName evidence="1">chitinase</fullName>
        <ecNumber evidence="1">3.2.1.14</ecNumber>
    </recommendedName>
</protein>
<name>A0A7C8M4N9_9PLEO</name>
<dbReference type="AlphaFoldDB" id="A0A7C8M4N9"/>
<dbReference type="CDD" id="cd00598">
    <property type="entry name" value="GH18_chitinase-like"/>
    <property type="match status" value="1"/>
</dbReference>
<dbReference type="InterPro" id="IPR017853">
    <property type="entry name" value="GH"/>
</dbReference>
<organism evidence="5 6">
    <name type="scientific">Massariosphaeria phaeospora</name>
    <dbReference type="NCBI Taxonomy" id="100035"/>
    <lineage>
        <taxon>Eukaryota</taxon>
        <taxon>Fungi</taxon>
        <taxon>Dikarya</taxon>
        <taxon>Ascomycota</taxon>
        <taxon>Pezizomycotina</taxon>
        <taxon>Dothideomycetes</taxon>
        <taxon>Pleosporomycetidae</taxon>
        <taxon>Pleosporales</taxon>
        <taxon>Pleosporales incertae sedis</taxon>
        <taxon>Massariosphaeria</taxon>
    </lineage>
</organism>
<dbReference type="PANTHER" id="PTHR11177:SF337">
    <property type="entry name" value="CHITINASE"/>
    <property type="match status" value="1"/>
</dbReference>